<dbReference type="EMBL" id="JFHN01000018">
    <property type="protein sequence ID" value="EXU77095.1"/>
    <property type="molecule type" value="Genomic_DNA"/>
</dbReference>
<accession>A0A014NTA7</accession>
<keyword evidence="2" id="KW-0808">Transferase</keyword>
<evidence type="ECO:0000313" key="2">
    <source>
        <dbReference type="EMBL" id="EXU77095.1"/>
    </source>
</evidence>
<feature type="domain" description="N-acetyltransferase" evidence="1">
    <location>
        <begin position="6"/>
        <end position="201"/>
    </location>
</feature>
<comment type="caution">
    <text evidence="2">The sequence shown here is derived from an EMBL/GenBank/DDBJ whole genome shotgun (WGS) entry which is preliminary data.</text>
</comment>
<reference evidence="2 3" key="1">
    <citation type="submission" date="2014-02" db="EMBL/GenBank/DDBJ databases">
        <title>Draft genome of Erwinia mallotivora strain BT-MARDI, a papaya dieback pathogen.</title>
        <authorList>
            <person name="Redzuan R."/>
            <person name="Abu Bakar N."/>
            <person name="Badrun R."/>
            <person name="Mohd Raih M.F."/>
            <person name="Rozano L."/>
            <person name="Mat Amin N."/>
        </authorList>
    </citation>
    <scope>NUCLEOTIDE SEQUENCE [LARGE SCALE GENOMIC DNA]</scope>
    <source>
        <strain evidence="2 3">BT-MARDI</strain>
    </source>
</reference>
<sequence>MTFAEGRIRQAMASDTDALYEICLKTADAGKDASELYSDPHYPGLRFAVPYARFAPDFAFVLEKEQKVVGYVVAAPDTVAFERRLAQAWWPQQAERLSERQPVAALDSKILDSVRHPETASEALTTPFPAHLHINLLPEAQRGGWGRRLVVQQLAALKAAGVKGVYVGISLQNEPVTAFYQRLGFHFLFRSNAIYMGQDLN</sequence>
<evidence type="ECO:0000259" key="1">
    <source>
        <dbReference type="PROSITE" id="PS51186"/>
    </source>
</evidence>
<dbReference type="Pfam" id="PF00583">
    <property type="entry name" value="Acetyltransf_1"/>
    <property type="match status" value="1"/>
</dbReference>
<dbReference type="AlphaFoldDB" id="A0A014NTA7"/>
<dbReference type="InterPro" id="IPR051822">
    <property type="entry name" value="Glycosyl_Hydrolase_84"/>
</dbReference>
<keyword evidence="3" id="KW-1185">Reference proteome</keyword>
<dbReference type="PATRIC" id="fig|69222.5.peg.415"/>
<dbReference type="OrthoDB" id="8593648at2"/>
<organism evidence="2 3">
    <name type="scientific">Erwinia mallotivora</name>
    <dbReference type="NCBI Taxonomy" id="69222"/>
    <lineage>
        <taxon>Bacteria</taxon>
        <taxon>Pseudomonadati</taxon>
        <taxon>Pseudomonadota</taxon>
        <taxon>Gammaproteobacteria</taxon>
        <taxon>Enterobacterales</taxon>
        <taxon>Erwiniaceae</taxon>
        <taxon>Erwinia</taxon>
    </lineage>
</organism>
<dbReference type="InterPro" id="IPR000182">
    <property type="entry name" value="GNAT_dom"/>
</dbReference>
<dbReference type="RefSeq" id="WP_034933725.1">
    <property type="nucleotide sequence ID" value="NZ_JFHN01000018.1"/>
</dbReference>
<dbReference type="Gene3D" id="3.40.630.30">
    <property type="match status" value="1"/>
</dbReference>
<dbReference type="GO" id="GO:0016747">
    <property type="term" value="F:acyltransferase activity, transferring groups other than amino-acyl groups"/>
    <property type="evidence" value="ECO:0007669"/>
    <property type="project" value="InterPro"/>
</dbReference>
<dbReference type="InterPro" id="IPR016181">
    <property type="entry name" value="Acyl_CoA_acyltransferase"/>
</dbReference>
<dbReference type="STRING" id="69222.BG55_01905"/>
<dbReference type="Proteomes" id="UP000019918">
    <property type="component" value="Unassembled WGS sequence"/>
</dbReference>
<dbReference type="PROSITE" id="PS51186">
    <property type="entry name" value="GNAT"/>
    <property type="match status" value="1"/>
</dbReference>
<gene>
    <name evidence="2" type="ORF">BG55_01905</name>
</gene>
<protein>
    <submittedName>
        <fullName evidence="2">Acetyltransferase</fullName>
    </submittedName>
</protein>
<dbReference type="SUPFAM" id="SSF55729">
    <property type="entry name" value="Acyl-CoA N-acyltransferases (Nat)"/>
    <property type="match status" value="1"/>
</dbReference>
<proteinExistence type="predicted"/>
<dbReference type="PANTHER" id="PTHR13170:SF16">
    <property type="entry name" value="PROTEIN O-GLCNACASE"/>
    <property type="match status" value="1"/>
</dbReference>
<name>A0A014NTA7_9GAMM</name>
<evidence type="ECO:0000313" key="3">
    <source>
        <dbReference type="Proteomes" id="UP000019918"/>
    </source>
</evidence>
<dbReference type="PANTHER" id="PTHR13170">
    <property type="entry name" value="O-GLCNACASE"/>
    <property type="match status" value="1"/>
</dbReference>